<name>A0A4Z1PBU9_9PEZI</name>
<protein>
    <submittedName>
        <fullName evidence="1">Uncharacterized protein</fullName>
    </submittedName>
</protein>
<comment type="caution">
    <text evidence="1">The sequence shown here is derived from an EMBL/GenBank/DDBJ whole genome shotgun (WGS) entry which is preliminary data.</text>
</comment>
<dbReference type="Proteomes" id="UP000298493">
    <property type="component" value="Unassembled WGS sequence"/>
</dbReference>
<organism evidence="1 2">
    <name type="scientific">Venturia nashicola</name>
    <dbReference type="NCBI Taxonomy" id="86259"/>
    <lineage>
        <taxon>Eukaryota</taxon>
        <taxon>Fungi</taxon>
        <taxon>Dikarya</taxon>
        <taxon>Ascomycota</taxon>
        <taxon>Pezizomycotina</taxon>
        <taxon>Dothideomycetes</taxon>
        <taxon>Pleosporomycetidae</taxon>
        <taxon>Venturiales</taxon>
        <taxon>Venturiaceae</taxon>
        <taxon>Venturia</taxon>
    </lineage>
</organism>
<reference evidence="1 2" key="1">
    <citation type="submission" date="2019-04" db="EMBL/GenBank/DDBJ databases">
        <title>High contiguity whole genome sequence and gene annotation resource for two Venturia nashicola isolates.</title>
        <authorList>
            <person name="Prokchorchik M."/>
            <person name="Won K."/>
            <person name="Lee Y."/>
            <person name="Choi E.D."/>
            <person name="Segonzac C."/>
            <person name="Sohn K.H."/>
        </authorList>
    </citation>
    <scope>NUCLEOTIDE SEQUENCE [LARGE SCALE GENOMIC DNA]</scope>
    <source>
        <strain evidence="1 2">PRI2</strain>
    </source>
</reference>
<evidence type="ECO:0000313" key="1">
    <source>
        <dbReference type="EMBL" id="TID26085.1"/>
    </source>
</evidence>
<accession>A0A4Z1PBU9</accession>
<evidence type="ECO:0000313" key="2">
    <source>
        <dbReference type="Proteomes" id="UP000298493"/>
    </source>
</evidence>
<gene>
    <name evidence="1" type="ORF">E6O75_ATG03948</name>
</gene>
<dbReference type="EMBL" id="SNSC02000003">
    <property type="protein sequence ID" value="TID26085.1"/>
    <property type="molecule type" value="Genomic_DNA"/>
</dbReference>
<keyword evidence="2" id="KW-1185">Reference proteome</keyword>
<dbReference type="AlphaFoldDB" id="A0A4Z1PBU9"/>
<proteinExistence type="predicted"/>
<sequence length="190" mass="21029">MDKENAENAVLISLNSPSYYLASSLSFLPSSRSIRSFRNPLNIGHLWITTAPVISGSQQHQSSLDHNSISHLCFTTASVISASHPRYILDQSLVQIPVCCVVREPDTMGWRGMVSPSSLLEAASQFMQPAATHKLGAAMALKAKDLVMQSHRSVPLSSHHTARRDRTGSRSYETVVREENAWLVGLSWWQ</sequence>